<name>A0A1Y2F917_9FUNG</name>
<organism evidence="2 3">
    <name type="scientific">Neocallimastix californiae</name>
    <dbReference type="NCBI Taxonomy" id="1754190"/>
    <lineage>
        <taxon>Eukaryota</taxon>
        <taxon>Fungi</taxon>
        <taxon>Fungi incertae sedis</taxon>
        <taxon>Chytridiomycota</taxon>
        <taxon>Chytridiomycota incertae sedis</taxon>
        <taxon>Neocallimastigomycetes</taxon>
        <taxon>Neocallimastigales</taxon>
        <taxon>Neocallimastigaceae</taxon>
        <taxon>Neocallimastix</taxon>
    </lineage>
</organism>
<dbReference type="PANTHER" id="PTHR13887:SF41">
    <property type="entry name" value="THIOREDOXIN SUPERFAMILY PROTEIN"/>
    <property type="match status" value="1"/>
</dbReference>
<comment type="caution">
    <text evidence="2">The sequence shown here is derived from an EMBL/GenBank/DDBJ whole genome shotgun (WGS) entry which is preliminary data.</text>
</comment>
<dbReference type="Gene3D" id="3.40.30.10">
    <property type="entry name" value="Glutaredoxin"/>
    <property type="match status" value="1"/>
</dbReference>
<evidence type="ECO:0000313" key="2">
    <source>
        <dbReference type="EMBL" id="ORY80127.1"/>
    </source>
</evidence>
<reference evidence="2 3" key="1">
    <citation type="submission" date="2016-08" db="EMBL/GenBank/DDBJ databases">
        <title>A Parts List for Fungal Cellulosomes Revealed by Comparative Genomics.</title>
        <authorList>
            <consortium name="DOE Joint Genome Institute"/>
            <person name="Haitjema C.H."/>
            <person name="Gilmore S.P."/>
            <person name="Henske J.K."/>
            <person name="Solomon K.V."/>
            <person name="De Groot R."/>
            <person name="Kuo A."/>
            <person name="Mondo S.J."/>
            <person name="Salamov A.A."/>
            <person name="Labutti K."/>
            <person name="Zhao Z."/>
            <person name="Chiniquy J."/>
            <person name="Barry K."/>
            <person name="Brewer H.M."/>
            <person name="Purvine S.O."/>
            <person name="Wright A.T."/>
            <person name="Boxma B."/>
            <person name="Van Alen T."/>
            <person name="Hackstein J.H."/>
            <person name="Baker S.E."/>
            <person name="Grigoriev I.V."/>
            <person name="O'Malley M.A."/>
        </authorList>
    </citation>
    <scope>NUCLEOTIDE SEQUENCE [LARGE SCALE GENOMIC DNA]</scope>
    <source>
        <strain evidence="2 3">G1</strain>
    </source>
</reference>
<dbReference type="InterPro" id="IPR036249">
    <property type="entry name" value="Thioredoxin-like_sf"/>
</dbReference>
<dbReference type="STRING" id="1754190.A0A1Y2F917"/>
<accession>A0A1Y2F917</accession>
<evidence type="ECO:0000313" key="3">
    <source>
        <dbReference type="Proteomes" id="UP000193920"/>
    </source>
</evidence>
<proteinExistence type="predicted"/>
<dbReference type="OrthoDB" id="1930760at2759"/>
<dbReference type="Pfam" id="PF01323">
    <property type="entry name" value="DSBA"/>
    <property type="match status" value="1"/>
</dbReference>
<evidence type="ECO:0000259" key="1">
    <source>
        <dbReference type="Pfam" id="PF01323"/>
    </source>
</evidence>
<gene>
    <name evidence="2" type="ORF">LY90DRAFT_449586</name>
</gene>
<dbReference type="SUPFAM" id="SSF52833">
    <property type="entry name" value="Thioredoxin-like"/>
    <property type="match status" value="1"/>
</dbReference>
<dbReference type="AlphaFoldDB" id="A0A1Y2F917"/>
<dbReference type="CDD" id="cd03024">
    <property type="entry name" value="DsbA_FrnE"/>
    <property type="match status" value="1"/>
</dbReference>
<dbReference type="PANTHER" id="PTHR13887">
    <property type="entry name" value="GLUTATHIONE S-TRANSFERASE KAPPA"/>
    <property type="match status" value="1"/>
</dbReference>
<feature type="domain" description="DSBA-like thioredoxin" evidence="1">
    <location>
        <begin position="13"/>
        <end position="205"/>
    </location>
</feature>
<dbReference type="GO" id="GO:0016491">
    <property type="term" value="F:oxidoreductase activity"/>
    <property type="evidence" value="ECO:0007669"/>
    <property type="project" value="InterPro"/>
</dbReference>
<protein>
    <submittedName>
        <fullName evidence="2">DSBA oxidoreductase</fullName>
    </submittedName>
</protein>
<sequence>MENTTQAKSRIKIVHWLDFSCPFCYIGDKRLEKVLEELNIKDRVDFEMKAFQLDKDAPKKQKLKMEEIFAKKNGLSIEGARDRIDRISGIGNEEGIVVKFADVKFTNTFDAHRLAKYIVSQGKDVNKFIKLVFISYFSENLNISDRDILVNIAEKVGIDKKDSIKILKGKDYSNEVRKDEEEASDRGIRSIPHYVVNNKFIISDSDKSGMKYVLEQVLKEEESSIAV</sequence>
<dbReference type="EMBL" id="MCOG01000013">
    <property type="protein sequence ID" value="ORY80127.1"/>
    <property type="molecule type" value="Genomic_DNA"/>
</dbReference>
<keyword evidence="3" id="KW-1185">Reference proteome</keyword>
<dbReference type="Proteomes" id="UP000193920">
    <property type="component" value="Unassembled WGS sequence"/>
</dbReference>
<dbReference type="InterPro" id="IPR001853">
    <property type="entry name" value="DSBA-like_thioredoxin_dom"/>
</dbReference>